<evidence type="ECO:0000313" key="2">
    <source>
        <dbReference type="EMBL" id="MBP5857287.1"/>
    </source>
</evidence>
<dbReference type="RefSeq" id="WP_210681877.1">
    <property type="nucleotide sequence ID" value="NZ_JAGMWN010000004.1"/>
</dbReference>
<sequence>MRITAQNLESLRRGFNAAFQRGLGQAAPQSDMVATTVTSTTSENVYGWLGKVPSVREWIGPRVVQNIAEHDYAIKNKPWELTIGVDKDDIEDDNLGIYPPLFEEMGRSTQAHKETLVFDLLKAGFTTPCYDGQNYFDTDHPVLDADGNEISVANTDGGSGSPWFLIDDSRSLKPIIFQSRRAFEFVAKDRPTDDNVFDLKEFRYGVDGRNNVGFGFWQFAWGSKQDLTASTYATGRAALLGMKGDYGRPLGIMPKALVVGPSLEGKANEILNAERDTSGATNVWKGTAKVVVVPWLA</sequence>
<evidence type="ECO:0000259" key="1">
    <source>
        <dbReference type="Pfam" id="PF10124"/>
    </source>
</evidence>
<comment type="caution">
    <text evidence="2">The sequence shown here is derived from an EMBL/GenBank/DDBJ whole genome shotgun (WGS) entry which is preliminary data.</text>
</comment>
<feature type="domain" description="Bacteriophage Mu GpT" evidence="1">
    <location>
        <begin position="8"/>
        <end position="296"/>
    </location>
</feature>
<proteinExistence type="predicted"/>
<keyword evidence="3" id="KW-1185">Reference proteome</keyword>
<protein>
    <submittedName>
        <fullName evidence="2">Mu-like prophage major head subunit gpT family protein</fullName>
    </submittedName>
</protein>
<reference evidence="2" key="1">
    <citation type="submission" date="2021-04" db="EMBL/GenBank/DDBJ databases">
        <authorList>
            <person name="Zhang D.-C."/>
        </authorList>
    </citation>
    <scope>NUCLEOTIDE SEQUENCE</scope>
    <source>
        <strain evidence="2">CGMCC 1.15697</strain>
    </source>
</reference>
<gene>
    <name evidence="2" type="ORF">KAJ83_09725</name>
</gene>
<evidence type="ECO:0000313" key="3">
    <source>
        <dbReference type="Proteomes" id="UP000672602"/>
    </source>
</evidence>
<dbReference type="Pfam" id="PF10124">
    <property type="entry name" value="Mu-like_gpT"/>
    <property type="match status" value="1"/>
</dbReference>
<dbReference type="Proteomes" id="UP000672602">
    <property type="component" value="Unassembled WGS sequence"/>
</dbReference>
<accession>A0A8J7S8E5</accession>
<dbReference type="InterPro" id="IPR018774">
    <property type="entry name" value="Phage_Mu_GpT"/>
</dbReference>
<organism evidence="2 3">
    <name type="scientific">Marivibrio halodurans</name>
    <dbReference type="NCBI Taxonomy" id="2039722"/>
    <lineage>
        <taxon>Bacteria</taxon>
        <taxon>Pseudomonadati</taxon>
        <taxon>Pseudomonadota</taxon>
        <taxon>Alphaproteobacteria</taxon>
        <taxon>Rhodospirillales</taxon>
        <taxon>Rhodospirillaceae</taxon>
        <taxon>Marivibrio</taxon>
    </lineage>
</organism>
<dbReference type="AlphaFoldDB" id="A0A8J7S8E5"/>
<dbReference type="EMBL" id="JAGMWN010000004">
    <property type="protein sequence ID" value="MBP5857287.1"/>
    <property type="molecule type" value="Genomic_DNA"/>
</dbReference>
<name>A0A8J7S8E5_9PROT</name>